<dbReference type="AlphaFoldDB" id="A0A1L7WZX2"/>
<evidence type="ECO:0000256" key="1">
    <source>
        <dbReference type="SAM" id="MobiDB-lite"/>
    </source>
</evidence>
<organism evidence="2 3">
    <name type="scientific">Phialocephala subalpina</name>
    <dbReference type="NCBI Taxonomy" id="576137"/>
    <lineage>
        <taxon>Eukaryota</taxon>
        <taxon>Fungi</taxon>
        <taxon>Dikarya</taxon>
        <taxon>Ascomycota</taxon>
        <taxon>Pezizomycotina</taxon>
        <taxon>Leotiomycetes</taxon>
        <taxon>Helotiales</taxon>
        <taxon>Mollisiaceae</taxon>
        <taxon>Phialocephala</taxon>
        <taxon>Phialocephala fortinii species complex</taxon>
    </lineage>
</organism>
<sequence>MSGNLSKVTGDIKAQELWRVLRPLSRYHAPWDWNWPLSRDPRQIADDFHAVVSRAIFVVPLLDFVKCALGYNSQALSVDALLNAACDARNRLQRAIQGLPQTKDTYVEVEKLTGSLLAACPTQHVPHTMPWPRPSSLDPIKNLFITRNLDFVFKRLAVPAGYEDKDEDEAGGTWRRVRSVIKRLRRVRQQTASEQAQHYGIEQRMQNPRISKPEEGDSETAR</sequence>
<dbReference type="Proteomes" id="UP000184330">
    <property type="component" value="Unassembled WGS sequence"/>
</dbReference>
<evidence type="ECO:0000313" key="3">
    <source>
        <dbReference type="Proteomes" id="UP000184330"/>
    </source>
</evidence>
<protein>
    <submittedName>
        <fullName evidence="2">Uncharacterized protein</fullName>
    </submittedName>
</protein>
<dbReference type="EMBL" id="FJOG01000011">
    <property type="protein sequence ID" value="CZR58302.1"/>
    <property type="molecule type" value="Genomic_DNA"/>
</dbReference>
<accession>A0A1L7WZX2</accession>
<proteinExistence type="predicted"/>
<reference evidence="2 3" key="1">
    <citation type="submission" date="2016-03" db="EMBL/GenBank/DDBJ databases">
        <authorList>
            <person name="Ploux O."/>
        </authorList>
    </citation>
    <scope>NUCLEOTIDE SEQUENCE [LARGE SCALE GENOMIC DNA]</scope>
    <source>
        <strain evidence="2 3">UAMH 11012</strain>
    </source>
</reference>
<gene>
    <name evidence="2" type="ORF">PAC_08194</name>
</gene>
<feature type="compositionally biased region" description="Basic and acidic residues" evidence="1">
    <location>
        <begin position="211"/>
        <end position="222"/>
    </location>
</feature>
<keyword evidence="3" id="KW-1185">Reference proteome</keyword>
<feature type="region of interest" description="Disordered" evidence="1">
    <location>
        <begin position="187"/>
        <end position="222"/>
    </location>
</feature>
<name>A0A1L7WZX2_9HELO</name>
<dbReference type="OrthoDB" id="3538900at2759"/>
<evidence type="ECO:0000313" key="2">
    <source>
        <dbReference type="EMBL" id="CZR58302.1"/>
    </source>
</evidence>